<dbReference type="Pfam" id="PF03867">
    <property type="entry name" value="FTZ"/>
    <property type="match status" value="1"/>
</dbReference>
<dbReference type="InterPro" id="IPR009057">
    <property type="entry name" value="Homeodomain-like_sf"/>
</dbReference>
<comment type="subcellular location">
    <subcellularLocation>
        <location evidence="1 6 7">Nucleus</location>
    </subcellularLocation>
</comment>
<dbReference type="EnsemblMetazoa" id="SCAU008661-RA">
    <property type="protein sequence ID" value="SCAU008661-PA"/>
    <property type="gene ID" value="SCAU008661"/>
</dbReference>
<dbReference type="InterPro" id="IPR000047">
    <property type="entry name" value="HTH_motif"/>
</dbReference>
<dbReference type="OrthoDB" id="6159439at2759"/>
<dbReference type="PRINTS" id="PR00024">
    <property type="entry name" value="HOMEOBOX"/>
</dbReference>
<evidence type="ECO:0000313" key="10">
    <source>
        <dbReference type="EnsemblMetazoa" id="SCAU008661-PA"/>
    </source>
</evidence>
<dbReference type="PROSITE" id="PS00027">
    <property type="entry name" value="HOMEOBOX_1"/>
    <property type="match status" value="1"/>
</dbReference>
<feature type="DNA-binding region" description="Homeobox" evidence="6">
    <location>
        <begin position="296"/>
        <end position="355"/>
    </location>
</feature>
<reference evidence="10" key="1">
    <citation type="submission" date="2020-05" db="UniProtKB">
        <authorList>
            <consortium name="EnsemblMetazoa"/>
        </authorList>
    </citation>
    <scope>IDENTIFICATION</scope>
    <source>
        <strain evidence="10">USDA</strain>
    </source>
</reference>
<dbReference type="InterPro" id="IPR050296">
    <property type="entry name" value="Antp_homeobox"/>
</dbReference>
<dbReference type="Gene3D" id="1.10.10.60">
    <property type="entry name" value="Homeodomain-like"/>
    <property type="match status" value="1"/>
</dbReference>
<keyword evidence="11" id="KW-1185">Reference proteome</keyword>
<accession>A0A1I8PJE3</accession>
<dbReference type="InterPro" id="IPR005567">
    <property type="entry name" value="FTZ_N"/>
</dbReference>
<evidence type="ECO:0000313" key="11">
    <source>
        <dbReference type="Proteomes" id="UP000095300"/>
    </source>
</evidence>
<dbReference type="InterPro" id="IPR001356">
    <property type="entry name" value="HD"/>
</dbReference>
<name>A0A1I8PJE3_STOCA</name>
<dbReference type="PANTHER" id="PTHR45659">
    <property type="entry name" value="HOMEOBOX PROTEIN HOX"/>
    <property type="match status" value="1"/>
</dbReference>
<organism evidence="10 11">
    <name type="scientific">Stomoxys calcitrans</name>
    <name type="common">Stable fly</name>
    <name type="synonym">Conops calcitrans</name>
    <dbReference type="NCBI Taxonomy" id="35570"/>
    <lineage>
        <taxon>Eukaryota</taxon>
        <taxon>Metazoa</taxon>
        <taxon>Ecdysozoa</taxon>
        <taxon>Arthropoda</taxon>
        <taxon>Hexapoda</taxon>
        <taxon>Insecta</taxon>
        <taxon>Pterygota</taxon>
        <taxon>Neoptera</taxon>
        <taxon>Endopterygota</taxon>
        <taxon>Diptera</taxon>
        <taxon>Brachycera</taxon>
        <taxon>Muscomorpha</taxon>
        <taxon>Muscoidea</taxon>
        <taxon>Muscidae</taxon>
        <taxon>Stomoxys</taxon>
    </lineage>
</organism>
<gene>
    <name evidence="10" type="primary">106081751</name>
</gene>
<dbReference type="GO" id="GO:0000981">
    <property type="term" value="F:DNA-binding transcription factor activity, RNA polymerase II-specific"/>
    <property type="evidence" value="ECO:0007669"/>
    <property type="project" value="InterPro"/>
</dbReference>
<keyword evidence="2" id="KW-0217">Developmental protein</keyword>
<dbReference type="GO" id="GO:0000978">
    <property type="term" value="F:RNA polymerase II cis-regulatory region sequence-specific DNA binding"/>
    <property type="evidence" value="ECO:0007669"/>
    <property type="project" value="TreeGrafter"/>
</dbReference>
<dbReference type="KEGG" id="scac:106081751"/>
<keyword evidence="3 6" id="KW-0238">DNA-binding</keyword>
<evidence type="ECO:0000256" key="7">
    <source>
        <dbReference type="RuleBase" id="RU000682"/>
    </source>
</evidence>
<dbReference type="VEuPathDB" id="VectorBase:SCAU008661"/>
<evidence type="ECO:0000256" key="2">
    <source>
        <dbReference type="ARBA" id="ARBA00022473"/>
    </source>
</evidence>
<evidence type="ECO:0000256" key="6">
    <source>
        <dbReference type="PROSITE-ProRule" id="PRU00108"/>
    </source>
</evidence>
<dbReference type="SMART" id="SM00389">
    <property type="entry name" value="HOX"/>
    <property type="match status" value="1"/>
</dbReference>
<keyword evidence="5 6" id="KW-0539">Nucleus</keyword>
<dbReference type="STRING" id="35570.A0A1I8PJE3"/>
<dbReference type="AlphaFoldDB" id="A0A1I8PJE3"/>
<dbReference type="Pfam" id="PF00046">
    <property type="entry name" value="Homeodomain"/>
    <property type="match status" value="1"/>
</dbReference>
<evidence type="ECO:0000259" key="9">
    <source>
        <dbReference type="PROSITE" id="PS50071"/>
    </source>
</evidence>
<dbReference type="Proteomes" id="UP000095300">
    <property type="component" value="Unassembled WGS sequence"/>
</dbReference>
<feature type="domain" description="Homeobox" evidence="9">
    <location>
        <begin position="294"/>
        <end position="354"/>
    </location>
</feature>
<feature type="compositionally biased region" description="Low complexity" evidence="8">
    <location>
        <begin position="461"/>
        <end position="472"/>
    </location>
</feature>
<feature type="region of interest" description="Disordered" evidence="8">
    <location>
        <begin position="411"/>
        <end position="430"/>
    </location>
</feature>
<protein>
    <recommendedName>
        <fullName evidence="9">Homeobox domain-containing protein</fullName>
    </recommendedName>
</protein>
<feature type="compositionally biased region" description="Polar residues" evidence="8">
    <location>
        <begin position="79"/>
        <end position="92"/>
    </location>
</feature>
<evidence type="ECO:0000256" key="4">
    <source>
        <dbReference type="ARBA" id="ARBA00023155"/>
    </source>
</evidence>
<sequence length="484" mass="54335">MAATNFYADFASNSTNMYNYANSSYYDNSSYQHHQQQSSTISQAWNPATYNPNYVPQYTAPVLDGSIYNDYYNYQSSLDQTPDQQKAAQTQEPPKVSLKRKAVELEENKPTEVKVEVEEPPSKLRALLTNPVKKLKYSPDYYYTTFEKVKKAPAAKASESQCNALPSVTPPNSYEQEFLTAHTPASTQHSSILSPNRSDVDYLDVYSPQSLKVSTTHGPSNAGGFKPNVSQPTTPSPLVDGISTPPLSPNDKHAANQINHQTSESQHEFNQMLSAANSDYHWSNCEDSPASDCKDSKRTRQTYTRYQTLELEKEFHFNRYITRRRRIDIANALGLTERQIKIWFQNRRMKSKKDRTLEGPLEQCLNYSTMPLEAAANNQVPFVAAHQSMANTATGSYPSYLSAGPQAFPAAYHSHHHHHSPEHYGQQYDGSAHAHHNNAAAAAHHYLADAQQYSSTAQHFAQTAYPQQQQPTMSAGSNPMYQLA</sequence>
<evidence type="ECO:0000256" key="5">
    <source>
        <dbReference type="ARBA" id="ARBA00023242"/>
    </source>
</evidence>
<evidence type="ECO:0000256" key="3">
    <source>
        <dbReference type="ARBA" id="ARBA00023125"/>
    </source>
</evidence>
<dbReference type="InterPro" id="IPR017970">
    <property type="entry name" value="Homeobox_CS"/>
</dbReference>
<feature type="compositionally biased region" description="Polar residues" evidence="8">
    <location>
        <begin position="473"/>
        <end position="484"/>
    </location>
</feature>
<evidence type="ECO:0000256" key="8">
    <source>
        <dbReference type="SAM" id="MobiDB-lite"/>
    </source>
</evidence>
<evidence type="ECO:0000256" key="1">
    <source>
        <dbReference type="ARBA" id="ARBA00004123"/>
    </source>
</evidence>
<dbReference type="GO" id="GO:0009952">
    <property type="term" value="P:anterior/posterior pattern specification"/>
    <property type="evidence" value="ECO:0007669"/>
    <property type="project" value="TreeGrafter"/>
</dbReference>
<dbReference type="PROSITE" id="PS50071">
    <property type="entry name" value="HOMEOBOX_2"/>
    <property type="match status" value="1"/>
</dbReference>
<dbReference type="GO" id="GO:0048513">
    <property type="term" value="P:animal organ development"/>
    <property type="evidence" value="ECO:0007669"/>
    <property type="project" value="UniProtKB-ARBA"/>
</dbReference>
<keyword evidence="4 6" id="KW-0371">Homeobox</keyword>
<feature type="region of interest" description="Disordered" evidence="8">
    <location>
        <begin position="459"/>
        <end position="484"/>
    </location>
</feature>
<dbReference type="PRINTS" id="PR00031">
    <property type="entry name" value="HTHREPRESSR"/>
</dbReference>
<proteinExistence type="predicted"/>
<feature type="region of interest" description="Disordered" evidence="8">
    <location>
        <begin position="212"/>
        <end position="254"/>
    </location>
</feature>
<feature type="region of interest" description="Disordered" evidence="8">
    <location>
        <begin position="79"/>
        <end position="104"/>
    </location>
</feature>
<dbReference type="PANTHER" id="PTHR45659:SF22">
    <property type="entry name" value="HOMEOTIC PROTEIN ANTENNAPEDIA-RELATED"/>
    <property type="match status" value="1"/>
</dbReference>
<dbReference type="GO" id="GO:0000122">
    <property type="term" value="P:negative regulation of transcription by RNA polymerase II"/>
    <property type="evidence" value="ECO:0007669"/>
    <property type="project" value="TreeGrafter"/>
</dbReference>
<dbReference type="InterPro" id="IPR020479">
    <property type="entry name" value="HD_metazoa"/>
</dbReference>
<dbReference type="SUPFAM" id="SSF46689">
    <property type="entry name" value="Homeodomain-like"/>
    <property type="match status" value="1"/>
</dbReference>
<dbReference type="GO" id="GO:0005634">
    <property type="term" value="C:nucleus"/>
    <property type="evidence" value="ECO:0007669"/>
    <property type="project" value="UniProtKB-SubCell"/>
</dbReference>
<dbReference type="CDD" id="cd00086">
    <property type="entry name" value="homeodomain"/>
    <property type="match status" value="1"/>
</dbReference>